<accession>A0A6P8I0K8</accession>
<dbReference type="Proteomes" id="UP000515163">
    <property type="component" value="Unplaced"/>
</dbReference>
<dbReference type="InterPro" id="IPR003599">
    <property type="entry name" value="Ig_sub"/>
</dbReference>
<protein>
    <submittedName>
        <fullName evidence="6">Twitchin-like</fullName>
    </submittedName>
</protein>
<dbReference type="OrthoDB" id="504170at2759"/>
<dbReference type="SUPFAM" id="SSF49265">
    <property type="entry name" value="Fibronectin type III"/>
    <property type="match status" value="2"/>
</dbReference>
<evidence type="ECO:0000259" key="4">
    <source>
        <dbReference type="PROSITE" id="PS50853"/>
    </source>
</evidence>
<evidence type="ECO:0000313" key="5">
    <source>
        <dbReference type="Proteomes" id="UP000515163"/>
    </source>
</evidence>
<dbReference type="InterPro" id="IPR036116">
    <property type="entry name" value="FN3_sf"/>
</dbReference>
<dbReference type="CDD" id="cd00063">
    <property type="entry name" value="FN3"/>
    <property type="match status" value="3"/>
</dbReference>
<feature type="domain" description="Fibronectin type-III" evidence="4">
    <location>
        <begin position="252"/>
        <end position="354"/>
    </location>
</feature>
<proteinExistence type="predicted"/>
<dbReference type="InterPro" id="IPR007110">
    <property type="entry name" value="Ig-like_dom"/>
</dbReference>
<evidence type="ECO:0000313" key="6">
    <source>
        <dbReference type="RefSeq" id="XP_031561263.1"/>
    </source>
</evidence>
<dbReference type="RefSeq" id="XP_031561263.1">
    <property type="nucleotide sequence ID" value="XM_031705403.1"/>
</dbReference>
<dbReference type="InterPro" id="IPR013783">
    <property type="entry name" value="Ig-like_fold"/>
</dbReference>
<organism evidence="5 6">
    <name type="scientific">Actinia tenebrosa</name>
    <name type="common">Australian red waratah sea anemone</name>
    <dbReference type="NCBI Taxonomy" id="6105"/>
    <lineage>
        <taxon>Eukaryota</taxon>
        <taxon>Metazoa</taxon>
        <taxon>Cnidaria</taxon>
        <taxon>Anthozoa</taxon>
        <taxon>Hexacorallia</taxon>
        <taxon>Actiniaria</taxon>
        <taxon>Actiniidae</taxon>
        <taxon>Actinia</taxon>
    </lineage>
</organism>
<feature type="signal peptide" evidence="2">
    <location>
        <begin position="1"/>
        <end position="23"/>
    </location>
</feature>
<dbReference type="SUPFAM" id="SSF48726">
    <property type="entry name" value="Immunoglobulin"/>
    <property type="match status" value="2"/>
</dbReference>
<keyword evidence="2" id="KW-0732">Signal</keyword>
<evidence type="ECO:0000256" key="2">
    <source>
        <dbReference type="SAM" id="SignalP"/>
    </source>
</evidence>
<dbReference type="PROSITE" id="PS50853">
    <property type="entry name" value="FN3"/>
    <property type="match status" value="3"/>
</dbReference>
<keyword evidence="5" id="KW-1185">Reference proteome</keyword>
<dbReference type="PANTHER" id="PTHR14340">
    <property type="entry name" value="MICROFIBRIL-ASSOCIATED GLYCOPROTEIN 3"/>
    <property type="match status" value="1"/>
</dbReference>
<dbReference type="GeneID" id="116297219"/>
<dbReference type="InterPro" id="IPR003961">
    <property type="entry name" value="FN3_dom"/>
</dbReference>
<feature type="chain" id="PRO_5027938060" evidence="2">
    <location>
        <begin position="24"/>
        <end position="594"/>
    </location>
</feature>
<dbReference type="InParanoid" id="A0A6P8I0K8"/>
<evidence type="ECO:0000259" key="3">
    <source>
        <dbReference type="PROSITE" id="PS50835"/>
    </source>
</evidence>
<feature type="domain" description="Fibronectin type-III" evidence="4">
    <location>
        <begin position="454"/>
        <end position="556"/>
    </location>
</feature>
<dbReference type="Pfam" id="PF13927">
    <property type="entry name" value="Ig_3"/>
    <property type="match status" value="1"/>
</dbReference>
<dbReference type="AlphaFoldDB" id="A0A6P8I0K8"/>
<feature type="domain" description="Fibronectin type-III" evidence="4">
    <location>
        <begin position="357"/>
        <end position="452"/>
    </location>
</feature>
<dbReference type="SMART" id="SM00060">
    <property type="entry name" value="FN3"/>
    <property type="match status" value="3"/>
</dbReference>
<feature type="domain" description="Ig-like" evidence="3">
    <location>
        <begin position="168"/>
        <end position="242"/>
    </location>
</feature>
<evidence type="ECO:0000256" key="1">
    <source>
        <dbReference type="ARBA" id="ARBA00023319"/>
    </source>
</evidence>
<dbReference type="Pfam" id="PF00041">
    <property type="entry name" value="fn3"/>
    <property type="match status" value="1"/>
</dbReference>
<keyword evidence="1" id="KW-0393">Immunoglobulin domain</keyword>
<dbReference type="KEGG" id="aten:116297219"/>
<dbReference type="Gene3D" id="2.60.40.10">
    <property type="entry name" value="Immunoglobulins"/>
    <property type="match status" value="5"/>
</dbReference>
<dbReference type="SMART" id="SM00409">
    <property type="entry name" value="IG"/>
    <property type="match status" value="2"/>
</dbReference>
<gene>
    <name evidence="6" type="primary">LOC116297219</name>
</gene>
<sequence>MSSPYKQTLVIFLRFFVMKVVFAALQNDAIQFSSNQEVFVGEDAIFKWSLNENLANNIGDVKFGVVTRPAKHGERLDAILLRTLPSGKTKWNRHSSYVTAYVNRTEVIQNALAEFKISNVQLNDTSEYYCTVRKTDETQTMITDYVQLKVIDIQILKETSSQDVISWKGHKIRLHCNVRIIPNTIKKFTWRNKGTSGTIVNPSKQRDTVNGSTLTIVTFKDTDFGPYECVARTPTTEQRHVIRIKRLYEPSEPGNFSHSRRLVKRLNCTVVAKVSWMPPLKHGGAPVTHYIVEYKPFGRKWSKASKQLVDTNYIKICRPPRDEGGDGLRVRVKAKNKVGVGNSSRATIVTFWDVPTAPLNLKSRLRRDLGEPFIELAWDCPLHDGGIPVSTYQVEYKHIGAAWRNAASLQTVEKQINIWKTSQDEDVYHVRVSAVNGVGFGETSNILKVAFAEAPSMPLDVVEKTVLHAKKTPPHIHIAWKRPLDNGGLKITHYKIEYKSVNLKNWNLAKSDLVVDEKYIIKDADENQEYIVRVSAKNNMGFGPWSKPVVVKYKDKNFVAFKARSQGSSLTPVNNSVLALVFLLATILTKLLPR</sequence>
<dbReference type="PANTHER" id="PTHR14340:SF11">
    <property type="entry name" value="IG-LIKE DOMAIN-CONTAINING PROTEIN"/>
    <property type="match status" value="1"/>
</dbReference>
<dbReference type="PROSITE" id="PS50835">
    <property type="entry name" value="IG_LIKE"/>
    <property type="match status" value="1"/>
</dbReference>
<name>A0A6P8I0K8_ACTTE</name>
<dbReference type="InterPro" id="IPR036179">
    <property type="entry name" value="Ig-like_dom_sf"/>
</dbReference>
<reference evidence="6" key="1">
    <citation type="submission" date="2025-08" db="UniProtKB">
        <authorList>
            <consortium name="RefSeq"/>
        </authorList>
    </citation>
    <scope>IDENTIFICATION</scope>
    <source>
        <tissue evidence="6">Tentacle</tissue>
    </source>
</reference>